<evidence type="ECO:0000313" key="3">
    <source>
        <dbReference type="Proteomes" id="UP000541558"/>
    </source>
</evidence>
<reference evidence="2 3" key="1">
    <citation type="journal article" date="2020" name="ISME J.">
        <title>Uncovering the hidden diversity of litter-decomposition mechanisms in mushroom-forming fungi.</title>
        <authorList>
            <person name="Floudas D."/>
            <person name="Bentzer J."/>
            <person name="Ahren D."/>
            <person name="Johansson T."/>
            <person name="Persson P."/>
            <person name="Tunlid A."/>
        </authorList>
    </citation>
    <scope>NUCLEOTIDE SEQUENCE [LARGE SCALE GENOMIC DNA]</scope>
    <source>
        <strain evidence="2 3">CBS 175.51</strain>
    </source>
</reference>
<dbReference type="Proteomes" id="UP000541558">
    <property type="component" value="Unassembled WGS sequence"/>
</dbReference>
<name>A0A8H5FFQ1_9AGAR</name>
<dbReference type="Pfam" id="PF12937">
    <property type="entry name" value="F-box-like"/>
    <property type="match status" value="1"/>
</dbReference>
<dbReference type="Gene3D" id="1.20.1280.50">
    <property type="match status" value="1"/>
</dbReference>
<dbReference type="SUPFAM" id="SSF52047">
    <property type="entry name" value="RNI-like"/>
    <property type="match status" value="1"/>
</dbReference>
<comment type="caution">
    <text evidence="2">The sequence shown here is derived from an EMBL/GenBank/DDBJ whole genome shotgun (WGS) entry which is preliminary data.</text>
</comment>
<dbReference type="InterPro" id="IPR032675">
    <property type="entry name" value="LRR_dom_sf"/>
</dbReference>
<protein>
    <recommendedName>
        <fullName evidence="1">F-box domain-containing protein</fullName>
    </recommendedName>
</protein>
<organism evidence="2 3">
    <name type="scientific">Ephemerocybe angulata</name>
    <dbReference type="NCBI Taxonomy" id="980116"/>
    <lineage>
        <taxon>Eukaryota</taxon>
        <taxon>Fungi</taxon>
        <taxon>Dikarya</taxon>
        <taxon>Basidiomycota</taxon>
        <taxon>Agaricomycotina</taxon>
        <taxon>Agaricomycetes</taxon>
        <taxon>Agaricomycetidae</taxon>
        <taxon>Agaricales</taxon>
        <taxon>Agaricineae</taxon>
        <taxon>Psathyrellaceae</taxon>
        <taxon>Ephemerocybe</taxon>
    </lineage>
</organism>
<dbReference type="Gene3D" id="3.80.10.10">
    <property type="entry name" value="Ribonuclease Inhibitor"/>
    <property type="match status" value="1"/>
</dbReference>
<feature type="domain" description="F-box" evidence="1">
    <location>
        <begin position="54"/>
        <end position="108"/>
    </location>
</feature>
<evidence type="ECO:0000313" key="2">
    <source>
        <dbReference type="EMBL" id="KAF5335096.1"/>
    </source>
</evidence>
<evidence type="ECO:0000259" key="1">
    <source>
        <dbReference type="Pfam" id="PF12937"/>
    </source>
</evidence>
<dbReference type="InterPro" id="IPR001810">
    <property type="entry name" value="F-box_dom"/>
</dbReference>
<dbReference type="EMBL" id="JAACJK010000064">
    <property type="protein sequence ID" value="KAF5335096.1"/>
    <property type="molecule type" value="Genomic_DNA"/>
</dbReference>
<dbReference type="AlphaFoldDB" id="A0A8H5FFQ1"/>
<gene>
    <name evidence="2" type="ORF">D9611_010966</name>
</gene>
<keyword evidence="3" id="KW-1185">Reference proteome</keyword>
<dbReference type="OrthoDB" id="3365698at2759"/>
<sequence length="527" mass="60519">MDQHPENFLHILDTNAELNGNETIHFRGRLQALDDIVARLLDRRRQYLALLSPWRRLPHDLLGEIFIHVVEPITQYHWGLPEVLSRLSLVCRRWHDVVLKTHRLWSTLEIYGRFTPLVSTHLQAWFKRAGEVPKSLTLSAPECPSSNPSHACVVYNYALAQFLAQGPSLNHFSLYCASPRCLRHVLKLMKTLCEEPSKGAWSTITSLRLQFCQEWTERNPFDPERSIFYHLPPITAFDLRLPPLPRRHSPRNAHPGVDWDEVKSDTRLALHIPETLLSRLTLLTLHCNWNGARILSILKSCKSLQSLELDFASTTQIFGNPQEIQNLADNNIVLPHLRILRLRHTKPDTLDLFHLLLTPSLIELDLDFERDDNWLIPSSRSWHELLSGPLLGLIERSKCRVHVKRLRLKTLHDVEEDVLQRILLGLPALTHLTTDDVDLYPSLLCKLAFAEPPALARLQRLEMYRFKSNALVGLVKYLGLRKRRKELEGIPFTTTDVLVKASSGTVLRMSKGVATLTSADESEDEDD</sequence>
<accession>A0A8H5FFQ1</accession>
<proteinExistence type="predicted"/>